<keyword evidence="10 19" id="KW-1133">Transmembrane helix</keyword>
<dbReference type="GO" id="GO:0016759">
    <property type="term" value="F:cellulose synthase activity"/>
    <property type="evidence" value="ECO:0000318"/>
    <property type="project" value="GO_Central"/>
</dbReference>
<dbReference type="FunFam" id="3.90.550.10:FF:000112">
    <property type="entry name" value="Cellulose synthase-like protein E1"/>
    <property type="match status" value="1"/>
</dbReference>
<dbReference type="GO" id="GO:0003723">
    <property type="term" value="F:RNA binding"/>
    <property type="evidence" value="ECO:0007669"/>
    <property type="project" value="UniProtKB-KW"/>
</dbReference>
<dbReference type="GO" id="GO:0009833">
    <property type="term" value="P:plant-type primary cell wall biogenesis"/>
    <property type="evidence" value="ECO:0000318"/>
    <property type="project" value="GO_Central"/>
</dbReference>
<evidence type="ECO:0000256" key="9">
    <source>
        <dbReference type="ARBA" id="ARBA00022917"/>
    </source>
</evidence>
<keyword evidence="5" id="KW-0808">Transferase</keyword>
<dbReference type="GO" id="GO:0009615">
    <property type="term" value="P:response to virus"/>
    <property type="evidence" value="ECO:0007669"/>
    <property type="project" value="UniProtKB-ARBA"/>
</dbReference>
<evidence type="ECO:0000256" key="14">
    <source>
        <dbReference type="ARBA" id="ARBA00037405"/>
    </source>
</evidence>
<name>A0A061EZR3_THECC</name>
<dbReference type="Proteomes" id="UP000026915">
    <property type="component" value="Chromosome 5"/>
</dbReference>
<dbReference type="InterPro" id="IPR005150">
    <property type="entry name" value="Cellulose_synth"/>
</dbReference>
<feature type="transmembrane region" description="Helical" evidence="19">
    <location>
        <begin position="521"/>
        <end position="543"/>
    </location>
</feature>
<evidence type="ECO:0000256" key="19">
    <source>
        <dbReference type="SAM" id="Phobius"/>
    </source>
</evidence>
<feature type="active site" evidence="16">
    <location>
        <position position="446"/>
    </location>
</feature>
<organism evidence="20 21">
    <name type="scientific">Theobroma cacao</name>
    <name type="common">Cacao</name>
    <name type="synonym">Cocoa</name>
    <dbReference type="NCBI Taxonomy" id="3641"/>
    <lineage>
        <taxon>Eukaryota</taxon>
        <taxon>Viridiplantae</taxon>
        <taxon>Streptophyta</taxon>
        <taxon>Embryophyta</taxon>
        <taxon>Tracheophyta</taxon>
        <taxon>Spermatophyta</taxon>
        <taxon>Magnoliopsida</taxon>
        <taxon>eudicotyledons</taxon>
        <taxon>Gunneridae</taxon>
        <taxon>Pentapetalae</taxon>
        <taxon>rosids</taxon>
        <taxon>malvids</taxon>
        <taxon>Malvales</taxon>
        <taxon>Malvaceae</taxon>
        <taxon>Byttnerioideae</taxon>
        <taxon>Theobroma</taxon>
    </lineage>
</organism>
<evidence type="ECO:0000256" key="7">
    <source>
        <dbReference type="ARBA" id="ARBA00022845"/>
    </source>
</evidence>
<dbReference type="PANTHER" id="PTHR13301">
    <property type="entry name" value="X-BOX TRANSCRIPTION FACTOR-RELATED"/>
    <property type="match status" value="1"/>
</dbReference>
<evidence type="ECO:0000256" key="2">
    <source>
        <dbReference type="ARBA" id="ARBA00009860"/>
    </source>
</evidence>
<dbReference type="InterPro" id="IPR029044">
    <property type="entry name" value="Nucleotide-diphossugar_trans"/>
</dbReference>
<comment type="subcellular location">
    <subcellularLocation>
        <location evidence="1">Endomembrane system</location>
        <topology evidence="1">Multi-pass membrane protein</topology>
    </subcellularLocation>
</comment>
<dbReference type="SUPFAM" id="SSF55418">
    <property type="entry name" value="eIF4e-like"/>
    <property type="match status" value="1"/>
</dbReference>
<dbReference type="InterPro" id="IPR023398">
    <property type="entry name" value="TIF_eIF4e-like"/>
</dbReference>
<dbReference type="eggNOG" id="KOG1669">
    <property type="taxonomic scope" value="Eukaryota"/>
</dbReference>
<feature type="transmembrane region" description="Helical" evidence="19">
    <location>
        <begin position="20"/>
        <end position="40"/>
    </location>
</feature>
<dbReference type="AlphaFoldDB" id="A0A061EZR3"/>
<evidence type="ECO:0000256" key="4">
    <source>
        <dbReference type="ARBA" id="ARBA00022676"/>
    </source>
</evidence>
<feature type="binding site" evidence="18">
    <location>
        <position position="282"/>
    </location>
    <ligand>
        <name>Mn(2+)</name>
        <dbReference type="ChEBI" id="CHEBI:29035"/>
    </ligand>
</feature>
<dbReference type="GO" id="GO:0016760">
    <property type="term" value="F:cellulose synthase (UDP-forming) activity"/>
    <property type="evidence" value="ECO:0007669"/>
    <property type="project" value="InterPro"/>
</dbReference>
<dbReference type="GO" id="GO:0012505">
    <property type="term" value="C:endomembrane system"/>
    <property type="evidence" value="ECO:0007669"/>
    <property type="project" value="UniProtKB-SubCell"/>
</dbReference>
<keyword evidence="6 19" id="KW-0812">Transmembrane</keyword>
<dbReference type="SUPFAM" id="SSF53448">
    <property type="entry name" value="Nucleotide-diphospho-sugar transferases"/>
    <property type="match status" value="1"/>
</dbReference>
<keyword evidence="3" id="KW-0396">Initiation factor</keyword>
<evidence type="ECO:0000256" key="12">
    <source>
        <dbReference type="ARBA" id="ARBA00023316"/>
    </source>
</evidence>
<dbReference type="GO" id="GO:0071555">
    <property type="term" value="P:cell wall organization"/>
    <property type="evidence" value="ECO:0007669"/>
    <property type="project" value="UniProtKB-KW"/>
</dbReference>
<dbReference type="InterPro" id="IPR001040">
    <property type="entry name" value="TIF_eIF_4E"/>
</dbReference>
<comment type="similarity">
    <text evidence="15">Belongs to the glycosyltransferase 2 family. Plant cellulose synthase-like E subfamily.</text>
</comment>
<dbReference type="EMBL" id="CM001883">
    <property type="protein sequence ID" value="EOY10590.1"/>
    <property type="molecule type" value="Genomic_DNA"/>
</dbReference>
<reference evidence="20 21" key="1">
    <citation type="journal article" date="2013" name="Genome Biol.">
        <title>The genome sequence of the most widely cultivated cacao type and its use to identify candidate genes regulating pod color.</title>
        <authorList>
            <person name="Motamayor J.C."/>
            <person name="Mockaitis K."/>
            <person name="Schmutz J."/>
            <person name="Haiminen N."/>
            <person name="Iii D.L."/>
            <person name="Cornejo O."/>
            <person name="Findley S.D."/>
            <person name="Zheng P."/>
            <person name="Utro F."/>
            <person name="Royaert S."/>
            <person name="Saski C."/>
            <person name="Jenkins J."/>
            <person name="Podicheti R."/>
            <person name="Zhao M."/>
            <person name="Scheffler B.E."/>
            <person name="Stack J.C."/>
            <person name="Feltus F.A."/>
            <person name="Mustiga G.M."/>
            <person name="Amores F."/>
            <person name="Phillips W."/>
            <person name="Marelli J.P."/>
            <person name="May G.D."/>
            <person name="Shapiro H."/>
            <person name="Ma J."/>
            <person name="Bustamante C.D."/>
            <person name="Schnell R.J."/>
            <person name="Main D."/>
            <person name="Gilbert D."/>
            <person name="Parida L."/>
            <person name="Kuhn D.N."/>
        </authorList>
    </citation>
    <scope>NUCLEOTIDE SEQUENCE [LARGE SCALE GENOMIC DNA]</scope>
    <source>
        <strain evidence="21">cv. Matina 1-6</strain>
    </source>
</reference>
<sequence length="836" mass="96339">MAKDDYVPLFETRPFKGRILFRLFAASIFVGICFICIYRVRFLPEEGKVERWTWIGLFLAELWFSFYWFLTAVCRWDSVYRLPYKDRLSQRFDKELPGVDIFVCTADPLIEPPSLVINTVLSVMAYDYPPEKLSIYLSDDGGSDLTFYAMLEAATFSKQWLPFCKKFKVEPRSAEAYFRTAFEPREDPVKAREWLSVKKLYEDMKMRIETTTKLNRIPEDIRKQHKGFREWDFVSSKHDHQTILQILIDGRDPNAVDVEGRPLPTLVYLAREKRPQFHHHFKAGAMNALIRVSSRISNGPIILNVDCDMYSNNSESIKNSLCFFMDEEKGDEFAYVQYPQNFENLTKNELYGGSYRVIQKLEFPGLDANGGPCYIGSGCFHRREALCGKKYDKDCKVDWKRLHERKVKESASVLEETCKVLASCTFEQNTQWGKEMGLTYGCPVEDVITGLTIQCRGWKSIYLMPQREDFLGVSPTTLLQMLIQHKRWSEGHLQIFLSRYCSLLYGHKKIPLKLRLAYCPYNLWGANCLATLYYVAVPCLCLLRAISLFPKTSSLWVLPFAYVAFAHRAYSLGEFLWCGGTFQGWCNDQRMWMFKRTTSYFFGFFDTILKLLGYSKAAFVITAKIADDEVLKRYEQELIEFGATSPMFDILATLAMLNLFSSLGAIKKVILEADHSKVLDLFGLQILLCLLLVTINFPVYQALFFRKDNGRMPSSSVDGTLSTGFLTKTGSLKGALCWVPDDGHLILVCMCLKVLALVVDQLDYGDNICGAVLSIRFNEDILSVWNRNVSDHQAVMALRDSIKRHLKLPHSYVMEYKPHDASLRDNSSYRKAWLRG</sequence>
<feature type="binding site" evidence="17">
    <location>
        <position position="111"/>
    </location>
    <ligand>
        <name>UDP-alpha-D-glucose</name>
        <dbReference type="ChEBI" id="CHEBI:58885"/>
    </ligand>
</feature>
<evidence type="ECO:0000256" key="6">
    <source>
        <dbReference type="ARBA" id="ARBA00022692"/>
    </source>
</evidence>
<keyword evidence="8" id="KW-0694">RNA-binding</keyword>
<proteinExistence type="inferred from homology"/>
<keyword evidence="7" id="KW-0810">Translation regulation</keyword>
<keyword evidence="4" id="KW-0328">Glycosyltransferase</keyword>
<feature type="binding site" evidence="17">
    <location>
        <position position="140"/>
    </location>
    <ligand>
        <name>UDP-alpha-D-glucose</name>
        <dbReference type="ChEBI" id="CHEBI:58885"/>
    </ligand>
</feature>
<dbReference type="InParanoid" id="A0A061EZR3"/>
<dbReference type="Gene3D" id="3.90.550.10">
    <property type="entry name" value="Spore Coat Polysaccharide Biosynthesis Protein SpsA, Chain A"/>
    <property type="match status" value="2"/>
</dbReference>
<dbReference type="Gramene" id="EOY10590">
    <property type="protein sequence ID" value="EOY10590"/>
    <property type="gene ID" value="TCM_025920"/>
</dbReference>
<dbReference type="GO" id="GO:0005886">
    <property type="term" value="C:plasma membrane"/>
    <property type="evidence" value="ECO:0000318"/>
    <property type="project" value="GO_Central"/>
</dbReference>
<protein>
    <recommendedName>
        <fullName evidence="13">mRNA cap-binding protein</fullName>
    </recommendedName>
</protein>
<feature type="transmembrane region" description="Helical" evidence="19">
    <location>
        <begin position="678"/>
        <end position="700"/>
    </location>
</feature>
<feature type="transmembrane region" description="Helical" evidence="19">
    <location>
        <begin position="600"/>
        <end position="626"/>
    </location>
</feature>
<evidence type="ECO:0000313" key="20">
    <source>
        <dbReference type="EMBL" id="EOY10590.1"/>
    </source>
</evidence>
<evidence type="ECO:0000256" key="17">
    <source>
        <dbReference type="PIRSR" id="PIRSR605150-2"/>
    </source>
</evidence>
<keyword evidence="9" id="KW-0648">Protein biosynthesis</keyword>
<keyword evidence="21" id="KW-1185">Reference proteome</keyword>
<evidence type="ECO:0000256" key="1">
    <source>
        <dbReference type="ARBA" id="ARBA00004127"/>
    </source>
</evidence>
<feature type="active site" evidence="16">
    <location>
        <position position="140"/>
    </location>
</feature>
<dbReference type="HOGENOM" id="CLU_001418_3_3_1"/>
<feature type="transmembrane region" description="Helical" evidence="19">
    <location>
        <begin position="646"/>
        <end position="666"/>
    </location>
</feature>
<evidence type="ECO:0000256" key="5">
    <source>
        <dbReference type="ARBA" id="ARBA00022679"/>
    </source>
</evidence>
<evidence type="ECO:0000313" key="21">
    <source>
        <dbReference type="Proteomes" id="UP000026915"/>
    </source>
</evidence>
<evidence type="ECO:0000256" key="10">
    <source>
        <dbReference type="ARBA" id="ARBA00022989"/>
    </source>
</evidence>
<dbReference type="GO" id="GO:0006417">
    <property type="term" value="P:regulation of translation"/>
    <property type="evidence" value="ECO:0007669"/>
    <property type="project" value="UniProtKB-KW"/>
</dbReference>
<keyword evidence="11 19" id="KW-0472">Membrane</keyword>
<accession>A0A061EZR3</accession>
<comment type="function">
    <text evidence="14">Thought to be a Golgi-localized beta-glycan synthase that polymerize the backbones of noncellulosic polysaccharides (hemicelluloses) of plant cell wall.</text>
</comment>
<evidence type="ECO:0000256" key="16">
    <source>
        <dbReference type="PIRSR" id="PIRSR605150-1"/>
    </source>
</evidence>
<evidence type="ECO:0000256" key="8">
    <source>
        <dbReference type="ARBA" id="ARBA00022884"/>
    </source>
</evidence>
<dbReference type="Pfam" id="PF03552">
    <property type="entry name" value="Cellulose_synt"/>
    <property type="match status" value="2"/>
</dbReference>
<dbReference type="OMA" id="TNAVDIK"/>
<dbReference type="Pfam" id="PF01652">
    <property type="entry name" value="IF4E"/>
    <property type="match status" value="1"/>
</dbReference>
<evidence type="ECO:0000256" key="15">
    <source>
        <dbReference type="ARBA" id="ARBA00060766"/>
    </source>
</evidence>
<evidence type="ECO:0000256" key="3">
    <source>
        <dbReference type="ARBA" id="ARBA00022540"/>
    </source>
</evidence>
<gene>
    <name evidence="20" type="ORF">TCM_025920</name>
</gene>
<evidence type="ECO:0000256" key="13">
    <source>
        <dbReference type="ARBA" id="ARBA00030245"/>
    </source>
</evidence>
<feature type="transmembrane region" description="Helical" evidence="19">
    <location>
        <begin position="52"/>
        <end position="70"/>
    </location>
</feature>
<evidence type="ECO:0000256" key="11">
    <source>
        <dbReference type="ARBA" id="ARBA00023136"/>
    </source>
</evidence>
<dbReference type="GO" id="GO:0003743">
    <property type="term" value="F:translation initiation factor activity"/>
    <property type="evidence" value="ECO:0007669"/>
    <property type="project" value="UniProtKB-KW"/>
</dbReference>
<keyword evidence="12" id="KW-0961">Cell wall biogenesis/degradation</keyword>
<dbReference type="GO" id="GO:0030244">
    <property type="term" value="P:cellulose biosynthetic process"/>
    <property type="evidence" value="ECO:0000318"/>
    <property type="project" value="GO_Central"/>
</dbReference>
<comment type="similarity">
    <text evidence="2">Belongs to the eukaryotic initiation factor 4E family.</text>
</comment>
<evidence type="ECO:0000256" key="18">
    <source>
        <dbReference type="PIRSR" id="PIRSR605150-3"/>
    </source>
</evidence>
<feature type="binding site" evidence="18">
    <location>
        <position position="306"/>
    </location>
    <ligand>
        <name>Mn(2+)</name>
        <dbReference type="ChEBI" id="CHEBI:29035"/>
    </ligand>
</feature>
<dbReference type="Gene3D" id="3.30.760.10">
    <property type="entry name" value="RNA Cap, Translation Initiation Factor Eif4e"/>
    <property type="match status" value="1"/>
</dbReference>